<comment type="caution">
    <text evidence="2">The sequence shown here is derived from an EMBL/GenBank/DDBJ whole genome shotgun (WGS) entry which is preliminary data.</text>
</comment>
<evidence type="ECO:0000313" key="3">
    <source>
        <dbReference type="Proteomes" id="UP000014937"/>
    </source>
</evidence>
<keyword evidence="1" id="KW-0812">Transmembrane</keyword>
<dbReference type="AlphaFoldDB" id="R6WQG3"/>
<dbReference type="HOGENOM" id="CLU_3102013_0_0_9"/>
<name>R6WQG3_9FIRM</name>
<evidence type="ECO:0000256" key="1">
    <source>
        <dbReference type="SAM" id="Phobius"/>
    </source>
</evidence>
<accession>R6WQG3</accession>
<dbReference type="RefSeq" id="WP_021719685.1">
    <property type="nucleotide sequence ID" value="NZ_FR892771.1"/>
</dbReference>
<reference evidence="2" key="1">
    <citation type="submission" date="2012-11" db="EMBL/GenBank/DDBJ databases">
        <title>Dependencies among metagenomic species, viruses, plasmids and units of genetic variation.</title>
        <authorList>
            <person name="Nielsen H.B."/>
            <person name="Almeida M."/>
            <person name="Juncker A.S."/>
            <person name="Rasmussen S."/>
            <person name="Li J."/>
            <person name="Sunagawa S."/>
            <person name="Plichta D."/>
            <person name="Gautier L."/>
            <person name="Le Chatelier E."/>
            <person name="Peletier E."/>
            <person name="Bonde I."/>
            <person name="Nielsen T."/>
            <person name="Manichanh C."/>
            <person name="Arumugam M."/>
            <person name="Batto J."/>
            <person name="Santos M.B.Q.D."/>
            <person name="Blom N."/>
            <person name="Borruel N."/>
            <person name="Burgdorf K.S."/>
            <person name="Boumezbeur F."/>
            <person name="Casellas F."/>
            <person name="Dore J."/>
            <person name="Guarner F."/>
            <person name="Hansen T."/>
            <person name="Hildebrand F."/>
            <person name="Kaas R.S."/>
            <person name="Kennedy S."/>
            <person name="Kristiansen K."/>
            <person name="Kultima J.R."/>
            <person name="Leonard P."/>
            <person name="Levenez F."/>
            <person name="Lund O."/>
            <person name="Moumen B."/>
            <person name="Le Paslier D."/>
            <person name="Pons N."/>
            <person name="Pedersen O."/>
            <person name="Prifti E."/>
            <person name="Qin J."/>
            <person name="Raes J."/>
            <person name="Tap J."/>
            <person name="Tims S."/>
            <person name="Ussery D.W."/>
            <person name="Yamada T."/>
            <person name="MetaHit consortium"/>
            <person name="Renault P."/>
            <person name="Sicheritz-Ponten T."/>
            <person name="Bork P."/>
            <person name="Wang J."/>
            <person name="Brunak S."/>
            <person name="Ehrlich S.D."/>
        </authorList>
    </citation>
    <scope>NUCLEOTIDE SEQUENCE [LARGE SCALE GENOMIC DNA]</scope>
</reference>
<keyword evidence="1" id="KW-1133">Transmembrane helix</keyword>
<feature type="transmembrane region" description="Helical" evidence="1">
    <location>
        <begin position="26"/>
        <end position="50"/>
    </location>
</feature>
<dbReference type="Proteomes" id="UP000014937">
    <property type="component" value="Unassembled WGS sequence"/>
</dbReference>
<proteinExistence type="predicted"/>
<organism evidence="2 3">
    <name type="scientific">Phascolarctobacterium succinatutens CAG:287</name>
    <dbReference type="NCBI Taxonomy" id="1263101"/>
    <lineage>
        <taxon>Bacteria</taxon>
        <taxon>Bacillati</taxon>
        <taxon>Bacillota</taxon>
        <taxon>Negativicutes</taxon>
        <taxon>Acidaminococcales</taxon>
        <taxon>Acidaminococcaceae</taxon>
        <taxon>Phascolarctobacterium</taxon>
    </lineage>
</organism>
<evidence type="ECO:0000313" key="2">
    <source>
        <dbReference type="EMBL" id="CDD11600.1"/>
    </source>
</evidence>
<keyword evidence="1" id="KW-0472">Membrane</keyword>
<protein>
    <submittedName>
        <fullName evidence="2">Uncharacterized protein</fullName>
    </submittedName>
</protein>
<gene>
    <name evidence="2" type="ORF">BN587_00597</name>
</gene>
<dbReference type="EMBL" id="CBGL010000092">
    <property type="protein sequence ID" value="CDD11600.1"/>
    <property type="molecule type" value="Genomic_DNA"/>
</dbReference>
<sequence length="51" mass="5489">MLKTTLGTVQAGLILGKLFGSLDLPWVWVFTPLYIVILLVAAVLGLAYLAD</sequence>